<feature type="compositionally biased region" description="Basic and acidic residues" evidence="1">
    <location>
        <begin position="302"/>
        <end position="314"/>
    </location>
</feature>
<feature type="region of interest" description="Disordered" evidence="1">
    <location>
        <begin position="106"/>
        <end position="127"/>
    </location>
</feature>
<dbReference type="EMBL" id="MU004197">
    <property type="protein sequence ID" value="KAF2490452.1"/>
    <property type="molecule type" value="Genomic_DNA"/>
</dbReference>
<gene>
    <name evidence="2" type="ORF">BU16DRAFT_596543</name>
</gene>
<organism evidence="2 3">
    <name type="scientific">Lophium mytilinum</name>
    <dbReference type="NCBI Taxonomy" id="390894"/>
    <lineage>
        <taxon>Eukaryota</taxon>
        <taxon>Fungi</taxon>
        <taxon>Dikarya</taxon>
        <taxon>Ascomycota</taxon>
        <taxon>Pezizomycotina</taxon>
        <taxon>Dothideomycetes</taxon>
        <taxon>Pleosporomycetidae</taxon>
        <taxon>Mytilinidiales</taxon>
        <taxon>Mytilinidiaceae</taxon>
        <taxon>Lophium</taxon>
    </lineage>
</organism>
<evidence type="ECO:0000313" key="3">
    <source>
        <dbReference type="Proteomes" id="UP000799750"/>
    </source>
</evidence>
<feature type="region of interest" description="Disordered" evidence="1">
    <location>
        <begin position="295"/>
        <end position="314"/>
    </location>
</feature>
<protein>
    <submittedName>
        <fullName evidence="2">Uncharacterized protein</fullName>
    </submittedName>
</protein>
<feature type="region of interest" description="Disordered" evidence="1">
    <location>
        <begin position="647"/>
        <end position="695"/>
    </location>
</feature>
<feature type="compositionally biased region" description="Pro residues" evidence="1">
    <location>
        <begin position="489"/>
        <end position="506"/>
    </location>
</feature>
<evidence type="ECO:0000313" key="2">
    <source>
        <dbReference type="EMBL" id="KAF2490452.1"/>
    </source>
</evidence>
<reference evidence="2" key="1">
    <citation type="journal article" date="2020" name="Stud. Mycol.">
        <title>101 Dothideomycetes genomes: a test case for predicting lifestyles and emergence of pathogens.</title>
        <authorList>
            <person name="Haridas S."/>
            <person name="Albert R."/>
            <person name="Binder M."/>
            <person name="Bloem J."/>
            <person name="Labutti K."/>
            <person name="Salamov A."/>
            <person name="Andreopoulos B."/>
            <person name="Baker S."/>
            <person name="Barry K."/>
            <person name="Bills G."/>
            <person name="Bluhm B."/>
            <person name="Cannon C."/>
            <person name="Castanera R."/>
            <person name="Culley D."/>
            <person name="Daum C."/>
            <person name="Ezra D."/>
            <person name="Gonzalez J."/>
            <person name="Henrissat B."/>
            <person name="Kuo A."/>
            <person name="Liang C."/>
            <person name="Lipzen A."/>
            <person name="Lutzoni F."/>
            <person name="Magnuson J."/>
            <person name="Mondo S."/>
            <person name="Nolan M."/>
            <person name="Ohm R."/>
            <person name="Pangilinan J."/>
            <person name="Park H.-J."/>
            <person name="Ramirez L."/>
            <person name="Alfaro M."/>
            <person name="Sun H."/>
            <person name="Tritt A."/>
            <person name="Yoshinaga Y."/>
            <person name="Zwiers L.-H."/>
            <person name="Turgeon B."/>
            <person name="Goodwin S."/>
            <person name="Spatafora J."/>
            <person name="Crous P."/>
            <person name="Grigoriev I."/>
        </authorList>
    </citation>
    <scope>NUCLEOTIDE SEQUENCE</scope>
    <source>
        <strain evidence="2">CBS 269.34</strain>
    </source>
</reference>
<dbReference type="AlphaFoldDB" id="A0A6A6QDV0"/>
<feature type="non-terminal residue" evidence="2">
    <location>
        <position position="1"/>
    </location>
</feature>
<feature type="region of interest" description="Disordered" evidence="1">
    <location>
        <begin position="323"/>
        <end position="429"/>
    </location>
</feature>
<feature type="compositionally biased region" description="Polar residues" evidence="1">
    <location>
        <begin position="340"/>
        <end position="355"/>
    </location>
</feature>
<feature type="compositionally biased region" description="Acidic residues" evidence="1">
    <location>
        <begin position="671"/>
        <end position="682"/>
    </location>
</feature>
<feature type="compositionally biased region" description="Basic and acidic residues" evidence="1">
    <location>
        <begin position="411"/>
        <end position="429"/>
    </location>
</feature>
<keyword evidence="3" id="KW-1185">Reference proteome</keyword>
<sequence>RIITTKAHDGAGLHDPTQATRRGFFADKLPHKHTPATMELENNGTNAFRRTPKRGRGGRDPPGFLAQTQAQEARHRRAEIRSLLAPQIEQQQRREERRIQPPVWPTRESYNDVANKEPRAQEEIDEDDSPDFLAQILEYEAKHGRQGIPGLQPRPPQQRQAIYHRPHYEMDGREPTPPHTPTLGWPLHNHGFGGEVRHNVEGAYADRAAQSEPEVYRPLPPAPRHNPGAQARQNAYTPYAGRAVRPELLVNWRRPAQNRGGFGVGNNVERLRGAPAGLVGEGMDRNPQVVRPLLAPPGPKILPDHVETPREDQANRRWPVRANARPDGARPYRGRGIQARAQNTRNQERPTNVDQAASIAPQVFQFRRARNQQEDIDDPAKRQRIANQRIANPEGDPRRRYQPRRNSLPDPVDRGDFEAERALRPEERQRVDPDFRAEVARRALEWNHGVEVDEAEGQIQILMDQFYDEFEDEFGDALDEHPHIYRPDPNNPNPPRGFHGRPPPVSDPDDDLRIPKVGTATQVPITLFSEDGFATHVLSLTLGNTNPAAVALDQEVHKRAAEKRKKHKLCHYSADEVVRIASENGTFTHFSGGPRGGIWVIKAGREDVLVALEEMGEFGGGKWQLLGAGIEGSEGMLFVIHPPRKTKVDESAGEGGGKGRVRNWYGYGPDGDTDDSDFEEFPFEERDWNPFAPVL</sequence>
<name>A0A6A6QDV0_9PEZI</name>
<dbReference type="Proteomes" id="UP000799750">
    <property type="component" value="Unassembled WGS sequence"/>
</dbReference>
<feature type="region of interest" description="Disordered" evidence="1">
    <location>
        <begin position="479"/>
        <end position="511"/>
    </location>
</feature>
<dbReference type="OrthoDB" id="3946235at2759"/>
<evidence type="ECO:0000256" key="1">
    <source>
        <dbReference type="SAM" id="MobiDB-lite"/>
    </source>
</evidence>
<proteinExistence type="predicted"/>
<accession>A0A6A6QDV0</accession>